<dbReference type="InterPro" id="IPR035938">
    <property type="entry name" value="Hemerythrin-like_sf"/>
</dbReference>
<keyword evidence="3" id="KW-0408">Iron</keyword>
<feature type="domain" description="Hemerythrin-like" evidence="4">
    <location>
        <begin position="17"/>
        <end position="133"/>
    </location>
</feature>
<dbReference type="Proteomes" id="UP001053296">
    <property type="component" value="Chromosome"/>
</dbReference>
<dbReference type="Gene3D" id="1.20.120.50">
    <property type="entry name" value="Hemerythrin-like"/>
    <property type="match status" value="1"/>
</dbReference>
<gene>
    <name evidence="5" type="ORF">PSDVSF_33040</name>
</gene>
<name>A0ABN6EXA6_9BACT</name>
<evidence type="ECO:0000259" key="4">
    <source>
        <dbReference type="Pfam" id="PF01814"/>
    </source>
</evidence>
<dbReference type="NCBIfam" id="NF033749">
    <property type="entry name" value="bact_hemeryth"/>
    <property type="match status" value="1"/>
</dbReference>
<dbReference type="CDD" id="cd12107">
    <property type="entry name" value="Hemerythrin"/>
    <property type="match status" value="1"/>
</dbReference>
<evidence type="ECO:0000313" key="6">
    <source>
        <dbReference type="Proteomes" id="UP001053296"/>
    </source>
</evidence>
<accession>A0ABN6EXA6</accession>
<keyword evidence="2" id="KW-0479">Metal-binding</keyword>
<organism evidence="5 6">
    <name type="scientific">Pseudodesulfovibrio sediminis</name>
    <dbReference type="NCBI Taxonomy" id="2810563"/>
    <lineage>
        <taxon>Bacteria</taxon>
        <taxon>Pseudomonadati</taxon>
        <taxon>Thermodesulfobacteriota</taxon>
        <taxon>Desulfovibrionia</taxon>
        <taxon>Desulfovibrionales</taxon>
        <taxon>Desulfovibrionaceae</taxon>
    </lineage>
</organism>
<proteinExistence type="inferred from homology"/>
<dbReference type="PANTHER" id="PTHR37164">
    <property type="entry name" value="BACTERIOHEMERYTHRIN"/>
    <property type="match status" value="1"/>
</dbReference>
<dbReference type="NCBIfam" id="TIGR02481">
    <property type="entry name" value="hemeryth_dom"/>
    <property type="match status" value="1"/>
</dbReference>
<dbReference type="RefSeq" id="WP_229592004.1">
    <property type="nucleotide sequence ID" value="NZ_AP024485.1"/>
</dbReference>
<dbReference type="InterPro" id="IPR012312">
    <property type="entry name" value="Hemerythrin-like"/>
</dbReference>
<comment type="similarity">
    <text evidence="1">Belongs to the hemerythrin family.</text>
</comment>
<dbReference type="SUPFAM" id="SSF47188">
    <property type="entry name" value="Hemerythrin-like"/>
    <property type="match status" value="1"/>
</dbReference>
<evidence type="ECO:0000313" key="5">
    <source>
        <dbReference type="EMBL" id="BCS90062.1"/>
    </source>
</evidence>
<sequence length="144" mass="16736">MSSKLNLAEYTKEYVIGIEELDEQHQSFFEMLTKIDAVAPDLYRPMDEDEADDILDILGELRDYALHHFGTEEGYMQEVKYPGLKAQKAAHNKFITDVIRMEAEIMNGSSMPPIKIRNFITEWYGEHILTMDKPFGTFYSKTED</sequence>
<dbReference type="PANTHER" id="PTHR37164:SF1">
    <property type="entry name" value="BACTERIOHEMERYTHRIN"/>
    <property type="match status" value="1"/>
</dbReference>
<dbReference type="Pfam" id="PF01814">
    <property type="entry name" value="Hemerythrin"/>
    <property type="match status" value="1"/>
</dbReference>
<evidence type="ECO:0000256" key="3">
    <source>
        <dbReference type="ARBA" id="ARBA00023004"/>
    </source>
</evidence>
<dbReference type="InterPro" id="IPR050669">
    <property type="entry name" value="Hemerythrin"/>
</dbReference>
<protein>
    <recommendedName>
        <fullName evidence="4">Hemerythrin-like domain-containing protein</fullName>
    </recommendedName>
</protein>
<dbReference type="InterPro" id="IPR012827">
    <property type="entry name" value="Hemerythrin_metal-bd"/>
</dbReference>
<reference evidence="5" key="1">
    <citation type="journal article" date="2022" name="Arch. Microbiol.">
        <title>Pseudodesulfovibrio sediminis sp. nov., a mesophilic and neutrophilic sulfate-reducing bacterium isolated from sediment of a brackish lake.</title>
        <authorList>
            <person name="Takahashi A."/>
            <person name="Kojima H."/>
            <person name="Watanabe M."/>
            <person name="Fukui M."/>
        </authorList>
    </citation>
    <scope>NUCLEOTIDE SEQUENCE</scope>
    <source>
        <strain evidence="5">SF6</strain>
    </source>
</reference>
<evidence type="ECO:0000256" key="1">
    <source>
        <dbReference type="ARBA" id="ARBA00010587"/>
    </source>
</evidence>
<keyword evidence="6" id="KW-1185">Reference proteome</keyword>
<evidence type="ECO:0000256" key="2">
    <source>
        <dbReference type="ARBA" id="ARBA00022723"/>
    </source>
</evidence>
<dbReference type="EMBL" id="AP024485">
    <property type="protein sequence ID" value="BCS90062.1"/>
    <property type="molecule type" value="Genomic_DNA"/>
</dbReference>